<dbReference type="InterPro" id="IPR020846">
    <property type="entry name" value="MFS_dom"/>
</dbReference>
<keyword evidence="2 5" id="KW-0812">Transmembrane</keyword>
<accession>A0A0K0E3Y0</accession>
<organism evidence="8">
    <name type="scientific">Strongyloides stercoralis</name>
    <name type="common">Threadworm</name>
    <dbReference type="NCBI Taxonomy" id="6248"/>
    <lineage>
        <taxon>Eukaryota</taxon>
        <taxon>Metazoa</taxon>
        <taxon>Ecdysozoa</taxon>
        <taxon>Nematoda</taxon>
        <taxon>Chromadorea</taxon>
        <taxon>Rhabditida</taxon>
        <taxon>Tylenchina</taxon>
        <taxon>Panagrolaimomorpha</taxon>
        <taxon>Strongyloidoidea</taxon>
        <taxon>Strongyloididae</taxon>
        <taxon>Strongyloides</taxon>
    </lineage>
</organism>
<dbReference type="InterPro" id="IPR036259">
    <property type="entry name" value="MFS_trans_sf"/>
</dbReference>
<dbReference type="InterPro" id="IPR050382">
    <property type="entry name" value="MFS_Na/Anion_cotransporter"/>
</dbReference>
<feature type="transmembrane region" description="Helical" evidence="5">
    <location>
        <begin position="466"/>
        <end position="486"/>
    </location>
</feature>
<evidence type="ECO:0000313" key="8">
    <source>
        <dbReference type="WBParaSite" id="SSTP_0000420000.1"/>
    </source>
</evidence>
<comment type="subcellular location">
    <subcellularLocation>
        <location evidence="1">Membrane</location>
        <topology evidence="1">Multi-pass membrane protein</topology>
    </subcellularLocation>
</comment>
<dbReference type="STRING" id="6248.A0A0K0E3Y0"/>
<feature type="transmembrane region" description="Helical" evidence="5">
    <location>
        <begin position="430"/>
        <end position="454"/>
    </location>
</feature>
<evidence type="ECO:0000256" key="4">
    <source>
        <dbReference type="ARBA" id="ARBA00023136"/>
    </source>
</evidence>
<dbReference type="PROSITE" id="PS50850">
    <property type="entry name" value="MFS"/>
    <property type="match status" value="1"/>
</dbReference>
<feature type="transmembrane region" description="Helical" evidence="5">
    <location>
        <begin position="20"/>
        <end position="37"/>
    </location>
</feature>
<reference evidence="8" key="1">
    <citation type="submission" date="2015-08" db="UniProtKB">
        <authorList>
            <consortium name="WormBaseParasite"/>
        </authorList>
    </citation>
    <scope>IDENTIFICATION</scope>
</reference>
<feature type="transmembrane region" description="Helical" evidence="5">
    <location>
        <begin position="290"/>
        <end position="317"/>
    </location>
</feature>
<feature type="transmembrane region" description="Helical" evidence="5">
    <location>
        <begin position="371"/>
        <end position="391"/>
    </location>
</feature>
<dbReference type="Pfam" id="PF07690">
    <property type="entry name" value="MFS_1"/>
    <property type="match status" value="1"/>
</dbReference>
<feature type="transmembrane region" description="Helical" evidence="5">
    <location>
        <begin position="329"/>
        <end position="350"/>
    </location>
</feature>
<dbReference type="Gene3D" id="1.20.1250.20">
    <property type="entry name" value="MFS general substrate transporter like domains"/>
    <property type="match status" value="2"/>
</dbReference>
<dbReference type="SUPFAM" id="SSF103473">
    <property type="entry name" value="MFS general substrate transporter"/>
    <property type="match status" value="1"/>
</dbReference>
<evidence type="ECO:0000256" key="3">
    <source>
        <dbReference type="ARBA" id="ARBA00022989"/>
    </source>
</evidence>
<keyword evidence="7" id="KW-1185">Reference proteome</keyword>
<feature type="domain" description="Major facilitator superfamily (MFS) profile" evidence="6">
    <location>
        <begin position="19"/>
        <end position="489"/>
    </location>
</feature>
<dbReference type="PANTHER" id="PTHR11662:SF405">
    <property type="entry name" value="PROTEIN CBG12249"/>
    <property type="match status" value="1"/>
</dbReference>
<keyword evidence="3 5" id="KW-1133">Transmembrane helix</keyword>
<sequence length="522" mass="58901">MERKKSSSFWSFKSRRMHVIILLMFGWGIMAFTRHQLGISLPCMLNSTAIEEASSNKSNKNDINLDELENAKECLKINNVKNISYFIDKKIVIDYGGTFNWTYNQQDLVISGTYFGSIITVLPAGYFSDKISPRNIMIYGSIIYIITSISFPKLVIAFGYLPGFITRFIMGLGEGMLLPASSSMLSRWFPNSEKPLASTLLTVGNQMATFIGNPLAAFFCKSSIGWSGTFYTCGIVLFIWIILWYYFVQNSPSTAKWISINEKEYLEKETGFRLIKKEKNKKFKIPWKSFLTSSAFYCTFPCFFFGNMHGVFLSMYLPLYYKEKLYVDVVNNGFMSAVPTIIQMIVKIIWSSCTERLQKKNYITSNTSVKVSQIVSSILLPVGLIMVDSTLDCTNPWITVIYICIANCGYGIATSGYLTSIISMAPAITGLLSGITNIAAITSRILTPFIFSFIRKTKIIDVWSGIFYGIAINWFISSLIFIYWGVGEAQEWGIIKDTTETESITETNESLKSKTTSISSNK</sequence>
<protein>
    <submittedName>
        <fullName evidence="8 9">MFS domain-containing protein</fullName>
    </submittedName>
</protein>
<keyword evidence="4 5" id="KW-0472">Membrane</keyword>
<dbReference type="GO" id="GO:0016020">
    <property type="term" value="C:membrane"/>
    <property type="evidence" value="ECO:0007669"/>
    <property type="project" value="UniProtKB-SubCell"/>
</dbReference>
<dbReference type="AlphaFoldDB" id="A0A0K0E3Y0"/>
<evidence type="ECO:0000259" key="6">
    <source>
        <dbReference type="PROSITE" id="PS50850"/>
    </source>
</evidence>
<feature type="transmembrane region" description="Helical" evidence="5">
    <location>
        <begin position="224"/>
        <end position="247"/>
    </location>
</feature>
<evidence type="ECO:0000256" key="2">
    <source>
        <dbReference type="ARBA" id="ARBA00022692"/>
    </source>
</evidence>
<evidence type="ECO:0000313" key="9">
    <source>
        <dbReference type="WBParaSite" id="TCONS_00005782.p1"/>
    </source>
</evidence>
<dbReference type="FunFam" id="1.20.1250.20:FF:000532">
    <property type="entry name" value="SLC (SoLute Carrier) homolog"/>
    <property type="match status" value="1"/>
</dbReference>
<feature type="transmembrane region" description="Helical" evidence="5">
    <location>
        <begin position="108"/>
        <end position="127"/>
    </location>
</feature>
<feature type="transmembrane region" description="Helical" evidence="5">
    <location>
        <begin position="397"/>
        <end position="418"/>
    </location>
</feature>
<dbReference type="PANTHER" id="PTHR11662">
    <property type="entry name" value="SOLUTE CARRIER FAMILY 17"/>
    <property type="match status" value="1"/>
</dbReference>
<feature type="transmembrane region" description="Helical" evidence="5">
    <location>
        <begin position="136"/>
        <end position="158"/>
    </location>
</feature>
<proteinExistence type="predicted"/>
<dbReference type="WBParaSite" id="TCONS_00005782.p1">
    <property type="protein sequence ID" value="TCONS_00005782.p1"/>
    <property type="gene ID" value="XLOC_004027"/>
</dbReference>
<evidence type="ECO:0000313" key="7">
    <source>
        <dbReference type="Proteomes" id="UP000035681"/>
    </source>
</evidence>
<dbReference type="GO" id="GO:0022857">
    <property type="term" value="F:transmembrane transporter activity"/>
    <property type="evidence" value="ECO:0007669"/>
    <property type="project" value="InterPro"/>
</dbReference>
<dbReference type="Proteomes" id="UP000035681">
    <property type="component" value="Unplaced"/>
</dbReference>
<evidence type="ECO:0000256" key="5">
    <source>
        <dbReference type="SAM" id="Phobius"/>
    </source>
</evidence>
<evidence type="ECO:0000256" key="1">
    <source>
        <dbReference type="ARBA" id="ARBA00004141"/>
    </source>
</evidence>
<name>A0A0K0E3Y0_STRER</name>
<dbReference type="WBParaSite" id="SSTP_0000420000.1">
    <property type="protein sequence ID" value="SSTP_0000420000.1"/>
    <property type="gene ID" value="SSTP_0000420000"/>
</dbReference>
<dbReference type="GO" id="GO:0006820">
    <property type="term" value="P:monoatomic anion transport"/>
    <property type="evidence" value="ECO:0007669"/>
    <property type="project" value="TreeGrafter"/>
</dbReference>
<dbReference type="InterPro" id="IPR011701">
    <property type="entry name" value="MFS"/>
</dbReference>